<evidence type="ECO:0000256" key="4">
    <source>
        <dbReference type="ARBA" id="ARBA00022692"/>
    </source>
</evidence>
<dbReference type="PANTHER" id="PTHR10906">
    <property type="entry name" value="SECY/SEC61-ALPHA FAMILY MEMBER"/>
    <property type="match status" value="1"/>
</dbReference>
<protein>
    <recommendedName>
        <fullName evidence="9 10">Protein translocase subunit SecY</fullName>
    </recommendedName>
</protein>
<evidence type="ECO:0000256" key="1">
    <source>
        <dbReference type="ARBA" id="ARBA00004141"/>
    </source>
</evidence>
<feature type="transmembrane region" description="Helical" evidence="9">
    <location>
        <begin position="116"/>
        <end position="139"/>
    </location>
</feature>
<dbReference type="InterPro" id="IPR030659">
    <property type="entry name" value="SecY_CS"/>
</dbReference>
<accession>A0ABZ2K151</accession>
<keyword evidence="3 9" id="KW-0813">Transport</keyword>
<keyword evidence="8 9" id="KW-0472">Membrane</keyword>
<keyword evidence="4 9" id="KW-0812">Transmembrane</keyword>
<dbReference type="Pfam" id="PF00344">
    <property type="entry name" value="SecY"/>
    <property type="match status" value="1"/>
</dbReference>
<dbReference type="PROSITE" id="PS00756">
    <property type="entry name" value="SECY_2"/>
    <property type="match status" value="1"/>
</dbReference>
<keyword evidence="5 9" id="KW-0653">Protein transport</keyword>
<evidence type="ECO:0000313" key="13">
    <source>
        <dbReference type="EMBL" id="WXA92337.1"/>
    </source>
</evidence>
<dbReference type="EMBL" id="CP089982">
    <property type="protein sequence ID" value="WXA92337.1"/>
    <property type="molecule type" value="Genomic_DNA"/>
</dbReference>
<reference evidence="13 14" key="1">
    <citation type="submission" date="2021-12" db="EMBL/GenBank/DDBJ databases">
        <title>Discovery of the Pendulisporaceae a myxobacterial family with distinct sporulation behavior and unique specialized metabolism.</title>
        <authorList>
            <person name="Garcia R."/>
            <person name="Popoff A."/>
            <person name="Bader C.D."/>
            <person name="Loehr J."/>
            <person name="Walesch S."/>
            <person name="Walt C."/>
            <person name="Boldt J."/>
            <person name="Bunk B."/>
            <person name="Haeckl F.J.F.P.J."/>
            <person name="Gunesch A.P."/>
            <person name="Birkelbach J."/>
            <person name="Nuebel U."/>
            <person name="Pietschmann T."/>
            <person name="Bach T."/>
            <person name="Mueller R."/>
        </authorList>
    </citation>
    <scope>NUCLEOTIDE SEQUENCE [LARGE SCALE GENOMIC DNA]</scope>
    <source>
        <strain evidence="13 14">MSr12523</strain>
    </source>
</reference>
<comment type="similarity">
    <text evidence="2 9 12">Belongs to the SecY/SEC61-alpha family.</text>
</comment>
<evidence type="ECO:0000256" key="12">
    <source>
        <dbReference type="RuleBase" id="RU004349"/>
    </source>
</evidence>
<dbReference type="InterPro" id="IPR023201">
    <property type="entry name" value="SecY_dom_sf"/>
</dbReference>
<evidence type="ECO:0000256" key="5">
    <source>
        <dbReference type="ARBA" id="ARBA00022927"/>
    </source>
</evidence>
<evidence type="ECO:0000256" key="10">
    <source>
        <dbReference type="RuleBase" id="RU000537"/>
    </source>
</evidence>
<keyword evidence="6 9" id="KW-1133">Transmembrane helix</keyword>
<comment type="subunit">
    <text evidence="9">Component of the Sec protein translocase complex. Heterotrimer consisting of SecY, SecE and SecG subunits. The heterotrimers can form oligomers, although 1 heterotrimer is thought to be able to translocate proteins. Interacts with the ribosome. Interacts with SecDF, and other proteins may be involved. Interacts with SecA.</text>
</comment>
<sequence length="447" mass="48726">MALFSGFANIGKVPELRKRLLFTLVMLAVYRIGVFVTIPGVDRNVMQAVVNKQGGGLLGLFNMFSGGALGNLSIFALGIMPYVSASIVLQLLTMVFKPLDELRKEGEQGQRKINQYTRYGTILLSVVQAFGIAMSLEALNNQDLSDSARVGDVVVHAGWGFRIMSIITLTTGTAFMMWVGEQITERGIGNGISLIIFAGIVDGIPTGLFQYFATNKGNIQPLNLAAVTAVILATVATIVFFERGQRRIPIFYARRTVGRRVYGGQTAHLPLRVNTAGTIPPIFASSLLMFPATLANFKVPGMAQLQGALSRGDWVFNVFYVGLIIFFCYFYTAVTFQPVDVADNLKKQQAFIPSIRQGKQTADYIDHVMSRLTFGGSLYVAAVCIVPTIISEAFHVPFRWGGTSIMIVVGVALDTVNQIEAHLITRNYEGLSGSGGKATRIRGRRDV</sequence>
<evidence type="ECO:0000256" key="6">
    <source>
        <dbReference type="ARBA" id="ARBA00022989"/>
    </source>
</evidence>
<proteinExistence type="inferred from homology"/>
<dbReference type="Proteomes" id="UP001379533">
    <property type="component" value="Chromosome"/>
</dbReference>
<evidence type="ECO:0000256" key="7">
    <source>
        <dbReference type="ARBA" id="ARBA00023010"/>
    </source>
</evidence>
<dbReference type="InterPro" id="IPR026593">
    <property type="entry name" value="SecY"/>
</dbReference>
<feature type="transmembrane region" description="Helical" evidence="9">
    <location>
        <begin position="20"/>
        <end position="41"/>
    </location>
</feature>
<keyword evidence="14" id="KW-1185">Reference proteome</keyword>
<organism evidence="13 14">
    <name type="scientific">Pendulispora brunnea</name>
    <dbReference type="NCBI Taxonomy" id="2905690"/>
    <lineage>
        <taxon>Bacteria</taxon>
        <taxon>Pseudomonadati</taxon>
        <taxon>Myxococcota</taxon>
        <taxon>Myxococcia</taxon>
        <taxon>Myxococcales</taxon>
        <taxon>Sorangiineae</taxon>
        <taxon>Pendulisporaceae</taxon>
        <taxon>Pendulispora</taxon>
    </lineage>
</organism>
<feature type="transmembrane region" description="Helical" evidence="9">
    <location>
        <begin position="159"/>
        <end position="179"/>
    </location>
</feature>
<feature type="transmembrane region" description="Helical" evidence="9">
    <location>
        <begin position="378"/>
        <end position="398"/>
    </location>
</feature>
<comment type="subcellular location">
    <subcellularLocation>
        <location evidence="9">Cell membrane</location>
        <topology evidence="9">Multi-pass membrane protein</topology>
    </subcellularLocation>
    <subcellularLocation>
        <location evidence="1 11">Membrane</location>
        <topology evidence="1 11">Multi-pass membrane protein</topology>
    </subcellularLocation>
</comment>
<evidence type="ECO:0000256" key="3">
    <source>
        <dbReference type="ARBA" id="ARBA00022448"/>
    </source>
</evidence>
<keyword evidence="7 9" id="KW-0811">Translocation</keyword>
<dbReference type="PRINTS" id="PR00303">
    <property type="entry name" value="SECYTRNLCASE"/>
</dbReference>
<dbReference type="HAMAP" id="MF_01465">
    <property type="entry name" value="SecY"/>
    <property type="match status" value="1"/>
</dbReference>
<name>A0ABZ2K151_9BACT</name>
<feature type="transmembrane region" description="Helical" evidence="9">
    <location>
        <begin position="191"/>
        <end position="213"/>
    </location>
</feature>
<comment type="function">
    <text evidence="9 10">The central subunit of the protein translocation channel SecYEG. Consists of two halves formed by TMs 1-5 and 6-10. These two domains form a lateral gate at the front which open onto the bilayer between TMs 2 and 7, and are clamped together by SecE at the back. The channel is closed by both a pore ring composed of hydrophobic SecY resides and a short helix (helix 2A) on the extracellular side of the membrane which forms a plug. The plug probably moves laterally to allow the channel to open. The ring and the pore may move independently.</text>
</comment>
<dbReference type="Gene3D" id="1.10.3370.10">
    <property type="entry name" value="SecY subunit domain"/>
    <property type="match status" value="1"/>
</dbReference>
<evidence type="ECO:0000256" key="8">
    <source>
        <dbReference type="ARBA" id="ARBA00023136"/>
    </source>
</evidence>
<feature type="transmembrane region" description="Helical" evidence="9">
    <location>
        <begin position="72"/>
        <end position="96"/>
    </location>
</feature>
<evidence type="ECO:0000313" key="14">
    <source>
        <dbReference type="Proteomes" id="UP001379533"/>
    </source>
</evidence>
<dbReference type="SUPFAM" id="SSF103491">
    <property type="entry name" value="Preprotein translocase SecY subunit"/>
    <property type="match status" value="1"/>
</dbReference>
<feature type="transmembrane region" description="Helical" evidence="9">
    <location>
        <begin position="314"/>
        <end position="334"/>
    </location>
</feature>
<dbReference type="InterPro" id="IPR002208">
    <property type="entry name" value="SecY/SEC61-alpha"/>
</dbReference>
<evidence type="ECO:0000256" key="11">
    <source>
        <dbReference type="RuleBase" id="RU003484"/>
    </source>
</evidence>
<evidence type="ECO:0000256" key="9">
    <source>
        <dbReference type="HAMAP-Rule" id="MF_01465"/>
    </source>
</evidence>
<feature type="transmembrane region" description="Helical" evidence="9">
    <location>
        <begin position="219"/>
        <end position="241"/>
    </location>
</feature>
<evidence type="ECO:0000256" key="2">
    <source>
        <dbReference type="ARBA" id="ARBA00005751"/>
    </source>
</evidence>
<dbReference type="PROSITE" id="PS00755">
    <property type="entry name" value="SECY_1"/>
    <property type="match status" value="1"/>
</dbReference>
<keyword evidence="9" id="KW-1003">Cell membrane</keyword>
<dbReference type="NCBIfam" id="TIGR00967">
    <property type="entry name" value="3a0501s007"/>
    <property type="match status" value="1"/>
</dbReference>
<gene>
    <name evidence="9 13" type="primary">secY</name>
    <name evidence="13" type="ORF">LZC95_38510</name>
</gene>
<comment type="caution">
    <text evidence="9">Lacks conserved residue(s) required for the propagation of feature annotation.</text>
</comment>
<dbReference type="PIRSF" id="PIRSF004557">
    <property type="entry name" value="SecY"/>
    <property type="match status" value="1"/>
</dbReference>
<dbReference type="RefSeq" id="WP_394842950.1">
    <property type="nucleotide sequence ID" value="NZ_CP089982.1"/>
</dbReference>